<feature type="repeat" description="TPR" evidence="3">
    <location>
        <begin position="147"/>
        <end position="180"/>
    </location>
</feature>
<evidence type="ECO:0000256" key="3">
    <source>
        <dbReference type="PROSITE-ProRule" id="PRU00339"/>
    </source>
</evidence>
<keyword evidence="7" id="KW-1185">Reference proteome</keyword>
<keyword evidence="1 2" id="KW-0732">Signal</keyword>
<keyword evidence="2" id="KW-0132">Cell division</keyword>
<dbReference type="OrthoDB" id="9768142at2"/>
<feature type="coiled-coil region" evidence="2">
    <location>
        <begin position="66"/>
        <end position="118"/>
    </location>
</feature>
<dbReference type="EMBL" id="RPOK01000001">
    <property type="protein sequence ID" value="RPJ68560.1"/>
    <property type="molecule type" value="Genomic_DNA"/>
</dbReference>
<dbReference type="GO" id="GO:0043093">
    <property type="term" value="P:FtsZ-dependent cytokinesis"/>
    <property type="evidence" value="ECO:0007669"/>
    <property type="project" value="UniProtKB-UniRule"/>
</dbReference>
<feature type="signal peptide" evidence="2">
    <location>
        <begin position="1"/>
        <end position="23"/>
    </location>
</feature>
<dbReference type="AlphaFoldDB" id="A0A3N5Y4P0"/>
<dbReference type="PROSITE" id="PS50005">
    <property type="entry name" value="TPR"/>
    <property type="match status" value="2"/>
</dbReference>
<evidence type="ECO:0000313" key="6">
    <source>
        <dbReference type="EMBL" id="RPJ68560.1"/>
    </source>
</evidence>
<dbReference type="InterPro" id="IPR032519">
    <property type="entry name" value="YbgF_tri"/>
</dbReference>
<comment type="function">
    <text evidence="2">Mediates coordination of peptidoglycan synthesis and outer membrane constriction during cell division.</text>
</comment>
<dbReference type="NCBIfam" id="TIGR02795">
    <property type="entry name" value="tol_pal_ybgF"/>
    <property type="match status" value="1"/>
</dbReference>
<comment type="similarity">
    <text evidence="2">Belongs to the CpoB family.</text>
</comment>
<keyword evidence="3" id="KW-0802">TPR repeat</keyword>
<dbReference type="InterPro" id="IPR034706">
    <property type="entry name" value="CpoB"/>
</dbReference>
<dbReference type="InterPro" id="IPR014162">
    <property type="entry name" value="CpoB_C"/>
</dbReference>
<keyword evidence="2" id="KW-0175">Coiled coil</keyword>
<organism evidence="6 7">
    <name type="scientific">Alteromonas sediminis</name>
    <dbReference type="NCBI Taxonomy" id="2259342"/>
    <lineage>
        <taxon>Bacteria</taxon>
        <taxon>Pseudomonadati</taxon>
        <taxon>Pseudomonadota</taxon>
        <taxon>Gammaproteobacteria</taxon>
        <taxon>Alteromonadales</taxon>
        <taxon>Alteromonadaceae</taxon>
        <taxon>Alteromonas/Salinimonas group</taxon>
        <taxon>Alteromonas</taxon>
    </lineage>
</organism>
<proteinExistence type="inferred from homology"/>
<reference evidence="6 7" key="1">
    <citation type="submission" date="2018-11" db="EMBL/GenBank/DDBJ databases">
        <authorList>
            <person name="Ye M.-Q."/>
            <person name="Du Z.-J."/>
        </authorList>
    </citation>
    <scope>NUCLEOTIDE SEQUENCE [LARGE SCALE GENOMIC DNA]</scope>
    <source>
        <strain evidence="6 7">U0105</strain>
    </source>
</reference>
<dbReference type="GO" id="GO:0030288">
    <property type="term" value="C:outer membrane-bounded periplasmic space"/>
    <property type="evidence" value="ECO:0007669"/>
    <property type="project" value="UniProtKB-UniRule"/>
</dbReference>
<sequence precursor="true">MKHYVRGKALSLAFVLSTPAALAQAPVSDLSTQSVQTQSAIGQNVGSLEDRVAVLERIIKSRTTMQQRLQQQLDTMQGEVDELRGAVELHTNQLEKVLQRQRELYLEIDKRVEALKQAETANAGSVTTPVANTGGVATTQPTVLSESEAYDAAVNLILKTKEYDKAIPAFERFLEAYPQSDYADNAHYWLGQLLFNQQQWEPSRRSFATVVDAFAQSSKRAEAMVKLGLIAQRTGDGNTAKNWFERVVAEYPNTTAAKLAASNLR</sequence>
<dbReference type="HAMAP" id="MF_02066">
    <property type="entry name" value="CpoB"/>
    <property type="match status" value="1"/>
</dbReference>
<evidence type="ECO:0000256" key="1">
    <source>
        <dbReference type="ARBA" id="ARBA00022729"/>
    </source>
</evidence>
<feature type="domain" description="Outer membrane lipoprotein BamD-like" evidence="4">
    <location>
        <begin position="157"/>
        <end position="218"/>
    </location>
</feature>
<dbReference type="GO" id="GO:0070206">
    <property type="term" value="P:protein trimerization"/>
    <property type="evidence" value="ECO:0007669"/>
    <property type="project" value="InterPro"/>
</dbReference>
<comment type="subcellular location">
    <subcellularLocation>
        <location evidence="2">Periplasm</location>
    </subcellularLocation>
</comment>
<comment type="caution">
    <text evidence="6">The sequence shown here is derived from an EMBL/GenBank/DDBJ whole genome shotgun (WGS) entry which is preliminary data.</text>
</comment>
<dbReference type="RefSeq" id="WP_124026561.1">
    <property type="nucleotide sequence ID" value="NZ_JBHRSN010000005.1"/>
</dbReference>
<name>A0A3N5Y4P0_9ALTE</name>
<evidence type="ECO:0000259" key="5">
    <source>
        <dbReference type="Pfam" id="PF16331"/>
    </source>
</evidence>
<feature type="repeat" description="TPR" evidence="3">
    <location>
        <begin position="221"/>
        <end position="254"/>
    </location>
</feature>
<dbReference type="Proteomes" id="UP000275281">
    <property type="component" value="Unassembled WGS sequence"/>
</dbReference>
<dbReference type="Pfam" id="PF13525">
    <property type="entry name" value="YfiO"/>
    <property type="match status" value="1"/>
</dbReference>
<dbReference type="Pfam" id="PF16331">
    <property type="entry name" value="TolA_bind_tri"/>
    <property type="match status" value="1"/>
</dbReference>
<evidence type="ECO:0000256" key="2">
    <source>
        <dbReference type="HAMAP-Rule" id="MF_02066"/>
    </source>
</evidence>
<dbReference type="Pfam" id="PF13174">
    <property type="entry name" value="TPR_6"/>
    <property type="match status" value="1"/>
</dbReference>
<evidence type="ECO:0000313" key="7">
    <source>
        <dbReference type="Proteomes" id="UP000275281"/>
    </source>
</evidence>
<evidence type="ECO:0000259" key="4">
    <source>
        <dbReference type="Pfam" id="PF13525"/>
    </source>
</evidence>
<dbReference type="Gene3D" id="1.20.5.110">
    <property type="match status" value="1"/>
</dbReference>
<keyword evidence="2" id="KW-0574">Periplasm</keyword>
<dbReference type="InterPro" id="IPR039565">
    <property type="entry name" value="BamD-like"/>
</dbReference>
<feature type="domain" description="YbgF trimerisation" evidence="5">
    <location>
        <begin position="47"/>
        <end position="121"/>
    </location>
</feature>
<gene>
    <name evidence="6" type="primary">ybgF</name>
    <name evidence="2" type="synonym">cpoB</name>
    <name evidence="6" type="ORF">DRW07_03905</name>
</gene>
<dbReference type="InterPro" id="IPR011990">
    <property type="entry name" value="TPR-like_helical_dom_sf"/>
</dbReference>
<protein>
    <recommendedName>
        <fullName evidence="2">Cell division coordinator CpoB</fullName>
    </recommendedName>
</protein>
<keyword evidence="2" id="KW-0131">Cell cycle</keyword>
<dbReference type="InterPro" id="IPR019734">
    <property type="entry name" value="TPR_rpt"/>
</dbReference>
<feature type="chain" id="PRO_5018343296" description="Cell division coordinator CpoB" evidence="2">
    <location>
        <begin position="24"/>
        <end position="265"/>
    </location>
</feature>
<dbReference type="Gene3D" id="1.25.40.10">
    <property type="entry name" value="Tetratricopeptide repeat domain"/>
    <property type="match status" value="1"/>
</dbReference>
<dbReference type="SUPFAM" id="SSF48452">
    <property type="entry name" value="TPR-like"/>
    <property type="match status" value="1"/>
</dbReference>
<accession>A0A3N5Y4P0</accession>